<dbReference type="EMBL" id="GBRH01233577">
    <property type="protein sequence ID" value="JAD64318.1"/>
    <property type="molecule type" value="Transcribed_RNA"/>
</dbReference>
<proteinExistence type="predicted"/>
<reference evidence="1" key="1">
    <citation type="submission" date="2014-09" db="EMBL/GenBank/DDBJ databases">
        <authorList>
            <person name="Magalhaes I.L.F."/>
            <person name="Oliveira U."/>
            <person name="Santos F.R."/>
            <person name="Vidigal T.H.D.A."/>
            <person name="Brescovit A.D."/>
            <person name="Santos A.J."/>
        </authorList>
    </citation>
    <scope>NUCLEOTIDE SEQUENCE</scope>
    <source>
        <tissue evidence="1">Shoot tissue taken approximately 20 cm above the soil surface</tissue>
    </source>
</reference>
<protein>
    <submittedName>
        <fullName evidence="1">Uncharacterized protein</fullName>
    </submittedName>
</protein>
<name>A0A0A9BQ82_ARUDO</name>
<reference evidence="1" key="2">
    <citation type="journal article" date="2015" name="Data Brief">
        <title>Shoot transcriptome of the giant reed, Arundo donax.</title>
        <authorList>
            <person name="Barrero R.A."/>
            <person name="Guerrero F.D."/>
            <person name="Moolhuijzen P."/>
            <person name="Goolsby J.A."/>
            <person name="Tidwell J."/>
            <person name="Bellgard S.E."/>
            <person name="Bellgard M.I."/>
        </authorList>
    </citation>
    <scope>NUCLEOTIDE SEQUENCE</scope>
    <source>
        <tissue evidence="1">Shoot tissue taken approximately 20 cm above the soil surface</tissue>
    </source>
</reference>
<organism evidence="1">
    <name type="scientific">Arundo donax</name>
    <name type="common">Giant reed</name>
    <name type="synonym">Donax arundinaceus</name>
    <dbReference type="NCBI Taxonomy" id="35708"/>
    <lineage>
        <taxon>Eukaryota</taxon>
        <taxon>Viridiplantae</taxon>
        <taxon>Streptophyta</taxon>
        <taxon>Embryophyta</taxon>
        <taxon>Tracheophyta</taxon>
        <taxon>Spermatophyta</taxon>
        <taxon>Magnoliopsida</taxon>
        <taxon>Liliopsida</taxon>
        <taxon>Poales</taxon>
        <taxon>Poaceae</taxon>
        <taxon>PACMAD clade</taxon>
        <taxon>Arundinoideae</taxon>
        <taxon>Arundineae</taxon>
        <taxon>Arundo</taxon>
    </lineage>
</organism>
<dbReference type="AlphaFoldDB" id="A0A0A9BQ82"/>
<evidence type="ECO:0000313" key="1">
    <source>
        <dbReference type="EMBL" id="JAD64318.1"/>
    </source>
</evidence>
<accession>A0A0A9BQ82</accession>
<sequence>MILPQSVLPETGTHCSSFIVTFPLCQWRFTGGMHFVRAKLASVKHLLMDLSKQHSSVH</sequence>